<sequence>MSVSFNPWALRRFRTESGPSGESKCTFLDAKRAISGDNPHKFMRYDTVKERPFSWSLTFSATNDDLDEYDLRKIASFWKNCKGVTESPKILQLGSANCNILQQELSIINYWLRRNSPNAPRQKCSSCSCS</sequence>
<comment type="caution">
    <text evidence="1">The sequence shown here is derived from an EMBL/GenBank/DDBJ whole genome shotgun (WGS) entry which is preliminary data.</text>
</comment>
<reference evidence="1 2" key="3">
    <citation type="submission" date="2019-11" db="EMBL/GenBank/DDBJ databases">
        <title>A de novo genome assembly of a pear dwarfing rootstock.</title>
        <authorList>
            <person name="Wang F."/>
            <person name="Wang J."/>
            <person name="Li S."/>
            <person name="Zhang Y."/>
            <person name="Fang M."/>
            <person name="Ma L."/>
            <person name="Zhao Y."/>
            <person name="Jiang S."/>
        </authorList>
    </citation>
    <scope>NUCLEOTIDE SEQUENCE [LARGE SCALE GENOMIC DNA]</scope>
    <source>
        <strain evidence="1">S2</strain>
        <tissue evidence="1">Leaf</tissue>
    </source>
</reference>
<keyword evidence="2" id="KW-1185">Reference proteome</keyword>
<gene>
    <name evidence="1" type="ORF">D8674_035333</name>
</gene>
<protein>
    <submittedName>
        <fullName evidence="1">Uncharacterized protein</fullName>
    </submittedName>
</protein>
<evidence type="ECO:0000313" key="2">
    <source>
        <dbReference type="Proteomes" id="UP000327157"/>
    </source>
</evidence>
<dbReference type="AlphaFoldDB" id="A0A5N5GCW3"/>
<accession>A0A5N5GCW3</accession>
<reference evidence="1 2" key="1">
    <citation type="submission" date="2019-09" db="EMBL/GenBank/DDBJ databases">
        <authorList>
            <person name="Ou C."/>
        </authorList>
    </citation>
    <scope>NUCLEOTIDE SEQUENCE [LARGE SCALE GENOMIC DNA]</scope>
    <source>
        <strain evidence="1">S2</strain>
        <tissue evidence="1">Leaf</tissue>
    </source>
</reference>
<evidence type="ECO:0000313" key="1">
    <source>
        <dbReference type="EMBL" id="KAB2613017.1"/>
    </source>
</evidence>
<name>A0A5N5GCW3_9ROSA</name>
<organism evidence="1 2">
    <name type="scientific">Pyrus ussuriensis x Pyrus communis</name>
    <dbReference type="NCBI Taxonomy" id="2448454"/>
    <lineage>
        <taxon>Eukaryota</taxon>
        <taxon>Viridiplantae</taxon>
        <taxon>Streptophyta</taxon>
        <taxon>Embryophyta</taxon>
        <taxon>Tracheophyta</taxon>
        <taxon>Spermatophyta</taxon>
        <taxon>Magnoliopsida</taxon>
        <taxon>eudicotyledons</taxon>
        <taxon>Gunneridae</taxon>
        <taxon>Pentapetalae</taxon>
        <taxon>rosids</taxon>
        <taxon>fabids</taxon>
        <taxon>Rosales</taxon>
        <taxon>Rosaceae</taxon>
        <taxon>Amygdaloideae</taxon>
        <taxon>Maleae</taxon>
        <taxon>Pyrus</taxon>
    </lineage>
</organism>
<dbReference type="Proteomes" id="UP000327157">
    <property type="component" value="Chromosome 9"/>
</dbReference>
<reference evidence="2" key="2">
    <citation type="submission" date="2019-10" db="EMBL/GenBank/DDBJ databases">
        <title>A de novo genome assembly of a pear dwarfing rootstock.</title>
        <authorList>
            <person name="Wang F."/>
            <person name="Wang J."/>
            <person name="Li S."/>
            <person name="Zhang Y."/>
            <person name="Fang M."/>
            <person name="Ma L."/>
            <person name="Zhao Y."/>
            <person name="Jiang S."/>
        </authorList>
    </citation>
    <scope>NUCLEOTIDE SEQUENCE [LARGE SCALE GENOMIC DNA]</scope>
</reference>
<dbReference type="EMBL" id="SMOL01000458">
    <property type="protein sequence ID" value="KAB2613017.1"/>
    <property type="molecule type" value="Genomic_DNA"/>
</dbReference>
<proteinExistence type="predicted"/>